<dbReference type="AlphaFoldDB" id="A0A644WW06"/>
<comment type="caution">
    <text evidence="7">The sequence shown here is derived from an EMBL/GenBank/DDBJ whole genome shotgun (WGS) entry which is preliminary data.</text>
</comment>
<dbReference type="InterPro" id="IPR037121">
    <property type="entry name" value="Ribosomal_bL25_C"/>
</dbReference>
<dbReference type="InterPro" id="IPR020930">
    <property type="entry name" value="Ribosomal_uL5_bac-type"/>
</dbReference>
<dbReference type="PANTHER" id="PTHR33284">
    <property type="entry name" value="RIBOSOMAL PROTEIN L25/GLN-TRNA SYNTHETASE, ANTI-CODON-BINDING DOMAIN-CONTAINING PROTEIN"/>
    <property type="match status" value="1"/>
</dbReference>
<organism evidence="7">
    <name type="scientific">bioreactor metagenome</name>
    <dbReference type="NCBI Taxonomy" id="1076179"/>
    <lineage>
        <taxon>unclassified sequences</taxon>
        <taxon>metagenomes</taxon>
        <taxon>ecological metagenomes</taxon>
    </lineage>
</organism>
<keyword evidence="3 7" id="KW-0689">Ribosomal protein</keyword>
<evidence type="ECO:0000259" key="5">
    <source>
        <dbReference type="Pfam" id="PF01386"/>
    </source>
</evidence>
<dbReference type="PANTHER" id="PTHR33284:SF1">
    <property type="entry name" value="RIBOSOMAL PROTEIN L25_GLN-TRNA SYNTHETASE, ANTI-CODON-BINDING DOMAIN-CONTAINING PROTEIN"/>
    <property type="match status" value="1"/>
</dbReference>
<keyword evidence="4" id="KW-0687">Ribonucleoprotein</keyword>
<dbReference type="CDD" id="cd00495">
    <property type="entry name" value="Ribosomal_L25_TL5_CTC"/>
    <property type="match status" value="1"/>
</dbReference>
<dbReference type="NCBIfam" id="TIGR00731">
    <property type="entry name" value="bL25_bact_ctc"/>
    <property type="match status" value="1"/>
</dbReference>
<evidence type="ECO:0000259" key="6">
    <source>
        <dbReference type="Pfam" id="PF14693"/>
    </source>
</evidence>
<keyword evidence="2" id="KW-0694">RNA-binding</keyword>
<dbReference type="InterPro" id="IPR020057">
    <property type="entry name" value="Ribosomal_bL25_b-dom"/>
</dbReference>
<keyword evidence="1" id="KW-0699">rRNA-binding</keyword>
<evidence type="ECO:0000256" key="3">
    <source>
        <dbReference type="ARBA" id="ARBA00022980"/>
    </source>
</evidence>
<evidence type="ECO:0000313" key="7">
    <source>
        <dbReference type="EMBL" id="MPM07992.1"/>
    </source>
</evidence>
<dbReference type="GO" id="GO:0008097">
    <property type="term" value="F:5S rRNA binding"/>
    <property type="evidence" value="ECO:0007669"/>
    <property type="project" value="InterPro"/>
</dbReference>
<dbReference type="EMBL" id="VSSQ01001399">
    <property type="protein sequence ID" value="MPM07992.1"/>
    <property type="molecule type" value="Genomic_DNA"/>
</dbReference>
<accession>A0A644WW06</accession>
<dbReference type="Pfam" id="PF14693">
    <property type="entry name" value="Ribosomal_TL5_C"/>
    <property type="match status" value="1"/>
</dbReference>
<dbReference type="GO" id="GO:0006412">
    <property type="term" value="P:translation"/>
    <property type="evidence" value="ECO:0007669"/>
    <property type="project" value="InterPro"/>
</dbReference>
<dbReference type="Gene3D" id="2.40.240.10">
    <property type="entry name" value="Ribosomal Protein L25, Chain P"/>
    <property type="match status" value="1"/>
</dbReference>
<dbReference type="HAMAP" id="MF_01334">
    <property type="entry name" value="Ribosomal_bL25_CTC"/>
    <property type="match status" value="1"/>
</dbReference>
<evidence type="ECO:0000256" key="2">
    <source>
        <dbReference type="ARBA" id="ARBA00022884"/>
    </source>
</evidence>
<protein>
    <submittedName>
        <fullName evidence="7">50S ribosomal protein L25</fullName>
    </submittedName>
</protein>
<name>A0A644WW06_9ZZZZ</name>
<gene>
    <name evidence="7" type="primary">rplY_11</name>
    <name evidence="7" type="ORF">SDC9_54304</name>
</gene>
<dbReference type="SUPFAM" id="SSF50715">
    <property type="entry name" value="Ribosomal protein L25-like"/>
    <property type="match status" value="1"/>
</dbReference>
<dbReference type="InterPro" id="IPR001021">
    <property type="entry name" value="Ribosomal_bL25_long"/>
</dbReference>
<dbReference type="Pfam" id="PF01386">
    <property type="entry name" value="Ribosomal_L25p"/>
    <property type="match status" value="1"/>
</dbReference>
<dbReference type="GO" id="GO:0022625">
    <property type="term" value="C:cytosolic large ribosomal subunit"/>
    <property type="evidence" value="ECO:0007669"/>
    <property type="project" value="TreeGrafter"/>
</dbReference>
<dbReference type="InterPro" id="IPR011035">
    <property type="entry name" value="Ribosomal_bL25/Gln-tRNA_synth"/>
</dbReference>
<reference evidence="7" key="1">
    <citation type="submission" date="2019-08" db="EMBL/GenBank/DDBJ databases">
        <authorList>
            <person name="Kucharzyk K."/>
            <person name="Murdoch R.W."/>
            <person name="Higgins S."/>
            <person name="Loffler F."/>
        </authorList>
    </citation>
    <scope>NUCLEOTIDE SEQUENCE</scope>
</reference>
<proteinExistence type="inferred from homology"/>
<feature type="domain" description="Large ribosomal subunit protein bL25 beta" evidence="6">
    <location>
        <begin position="103"/>
        <end position="182"/>
    </location>
</feature>
<feature type="domain" description="Large ribosomal subunit protein bL25 L25" evidence="5">
    <location>
        <begin position="7"/>
        <end position="93"/>
    </location>
</feature>
<evidence type="ECO:0000256" key="1">
    <source>
        <dbReference type="ARBA" id="ARBA00022730"/>
    </source>
</evidence>
<dbReference type="InterPro" id="IPR020056">
    <property type="entry name" value="Rbsml_bL25/Gln-tRNA_synth_N"/>
</dbReference>
<dbReference type="InterPro" id="IPR029751">
    <property type="entry name" value="Ribosomal_L25_dom"/>
</dbReference>
<dbReference type="GO" id="GO:0003735">
    <property type="term" value="F:structural constituent of ribosome"/>
    <property type="evidence" value="ECO:0007669"/>
    <property type="project" value="InterPro"/>
</dbReference>
<sequence>MSDNKSLKAELRTEDFGSAGARRLLRAKRIPAVIYGKNAPVHIILDSREFTNKMRHFSETALLKITVGKKQYECLMKDYQENLMIGEIKHVDFFEVTRGQALRTLVSILLKGNPVGTKEGGVLDQVMHEVEIECLPKDLPAALEADVSALKINQSLHLKDVVIPAGVKVLDDLSKTVASVKGVKAETAAVVEEVVEAAAPAEPTKDAKAKK</sequence>
<dbReference type="Gene3D" id="2.170.120.20">
    <property type="entry name" value="Ribosomal protein L25, beta domain"/>
    <property type="match status" value="1"/>
</dbReference>
<evidence type="ECO:0000256" key="4">
    <source>
        <dbReference type="ARBA" id="ARBA00023274"/>
    </source>
</evidence>